<proteinExistence type="predicted"/>
<accession>G2Y6W9</accession>
<dbReference type="HOGENOM" id="CLU_3032083_0_0_1"/>
<dbReference type="AlphaFoldDB" id="G2Y6W9"/>
<dbReference type="EMBL" id="FQ790293">
    <property type="protein sequence ID" value="CCD48371.1"/>
    <property type="molecule type" value="Genomic_DNA"/>
</dbReference>
<evidence type="ECO:0000313" key="2">
    <source>
        <dbReference type="Proteomes" id="UP000008177"/>
    </source>
</evidence>
<evidence type="ECO:0000313" key="1">
    <source>
        <dbReference type="EMBL" id="CCD48371.1"/>
    </source>
</evidence>
<name>G2Y6W9_BOTF4</name>
<sequence length="55" mass="6304">MSFYVTDKSTWIILVAVRCGCECETIRQRDDENAGLEVFFLMNRCPQAITQRSAS</sequence>
<protein>
    <submittedName>
        <fullName evidence="1">Uncharacterized protein</fullName>
    </submittedName>
</protein>
<gene>
    <name evidence="1" type="ORF">BofuT4_P107550.1</name>
</gene>
<organism evidence="1 2">
    <name type="scientific">Botryotinia fuckeliana (strain T4)</name>
    <name type="common">Noble rot fungus</name>
    <name type="synonym">Botrytis cinerea</name>
    <dbReference type="NCBI Taxonomy" id="999810"/>
    <lineage>
        <taxon>Eukaryota</taxon>
        <taxon>Fungi</taxon>
        <taxon>Dikarya</taxon>
        <taxon>Ascomycota</taxon>
        <taxon>Pezizomycotina</taxon>
        <taxon>Leotiomycetes</taxon>
        <taxon>Helotiales</taxon>
        <taxon>Sclerotiniaceae</taxon>
        <taxon>Botrytis</taxon>
    </lineage>
</organism>
<dbReference type="InParanoid" id="G2Y6W9"/>
<reference evidence="2" key="1">
    <citation type="journal article" date="2011" name="PLoS Genet.">
        <title>Genomic analysis of the necrotrophic fungal pathogens Sclerotinia sclerotiorum and Botrytis cinerea.</title>
        <authorList>
            <person name="Amselem J."/>
            <person name="Cuomo C.A."/>
            <person name="van Kan J.A."/>
            <person name="Viaud M."/>
            <person name="Benito E.P."/>
            <person name="Couloux A."/>
            <person name="Coutinho P.M."/>
            <person name="de Vries R.P."/>
            <person name="Dyer P.S."/>
            <person name="Fillinger S."/>
            <person name="Fournier E."/>
            <person name="Gout L."/>
            <person name="Hahn M."/>
            <person name="Kohn L."/>
            <person name="Lapalu N."/>
            <person name="Plummer K.M."/>
            <person name="Pradier J.M."/>
            <person name="Quevillon E."/>
            <person name="Sharon A."/>
            <person name="Simon A."/>
            <person name="ten Have A."/>
            <person name="Tudzynski B."/>
            <person name="Tudzynski P."/>
            <person name="Wincker P."/>
            <person name="Andrew M."/>
            <person name="Anthouard V."/>
            <person name="Beever R.E."/>
            <person name="Beffa R."/>
            <person name="Benoit I."/>
            <person name="Bouzid O."/>
            <person name="Brault B."/>
            <person name="Chen Z."/>
            <person name="Choquer M."/>
            <person name="Collemare J."/>
            <person name="Cotton P."/>
            <person name="Danchin E.G."/>
            <person name="Da Silva C."/>
            <person name="Gautier A."/>
            <person name="Giraud C."/>
            <person name="Giraud T."/>
            <person name="Gonzalez C."/>
            <person name="Grossetete S."/>
            <person name="Guldener U."/>
            <person name="Henrissat B."/>
            <person name="Howlett B.J."/>
            <person name="Kodira C."/>
            <person name="Kretschmer M."/>
            <person name="Lappartient A."/>
            <person name="Leroch M."/>
            <person name="Levis C."/>
            <person name="Mauceli E."/>
            <person name="Neuveglise C."/>
            <person name="Oeser B."/>
            <person name="Pearson M."/>
            <person name="Poulain J."/>
            <person name="Poussereau N."/>
            <person name="Quesneville H."/>
            <person name="Rascle C."/>
            <person name="Schumacher J."/>
            <person name="Segurens B."/>
            <person name="Sexton A."/>
            <person name="Silva E."/>
            <person name="Sirven C."/>
            <person name="Soanes D.M."/>
            <person name="Talbot N.J."/>
            <person name="Templeton M."/>
            <person name="Yandava C."/>
            <person name="Yarden O."/>
            <person name="Zeng Q."/>
            <person name="Rollins J.A."/>
            <person name="Lebrun M.H."/>
            <person name="Dickman M."/>
        </authorList>
    </citation>
    <scope>NUCLEOTIDE SEQUENCE [LARGE SCALE GENOMIC DNA]</scope>
    <source>
        <strain evidence="2">T4</strain>
    </source>
</reference>
<dbReference type="Proteomes" id="UP000008177">
    <property type="component" value="Unplaced contigs"/>
</dbReference>